<dbReference type="EMBL" id="CAADRA010005901">
    <property type="protein sequence ID" value="VFT93227.1"/>
    <property type="molecule type" value="Genomic_DNA"/>
</dbReference>
<gene>
    <name evidence="2" type="primary">Aste57867_16453</name>
    <name evidence="1" type="ORF">As57867_016396</name>
    <name evidence="2" type="ORF">ASTE57867_16453</name>
</gene>
<dbReference type="EMBL" id="VJMH01005880">
    <property type="protein sequence ID" value="KAF0692462.1"/>
    <property type="molecule type" value="Genomic_DNA"/>
</dbReference>
<organism evidence="2 3">
    <name type="scientific">Aphanomyces stellatus</name>
    <dbReference type="NCBI Taxonomy" id="120398"/>
    <lineage>
        <taxon>Eukaryota</taxon>
        <taxon>Sar</taxon>
        <taxon>Stramenopiles</taxon>
        <taxon>Oomycota</taxon>
        <taxon>Saprolegniomycetes</taxon>
        <taxon>Saprolegniales</taxon>
        <taxon>Verrucalvaceae</taxon>
        <taxon>Aphanomyces</taxon>
    </lineage>
</organism>
<reference evidence="2 3" key="1">
    <citation type="submission" date="2019-03" db="EMBL/GenBank/DDBJ databases">
        <authorList>
            <person name="Gaulin E."/>
            <person name="Dumas B."/>
        </authorList>
    </citation>
    <scope>NUCLEOTIDE SEQUENCE [LARGE SCALE GENOMIC DNA]</scope>
    <source>
        <strain evidence="2">CBS 568.67</strain>
    </source>
</reference>
<name>A0A485L5G8_9STRA</name>
<keyword evidence="3" id="KW-1185">Reference proteome</keyword>
<proteinExistence type="predicted"/>
<protein>
    <submittedName>
        <fullName evidence="2">Aste57867_16453 protein</fullName>
    </submittedName>
</protein>
<accession>A0A485L5G8</accession>
<dbReference type="Proteomes" id="UP000332933">
    <property type="component" value="Unassembled WGS sequence"/>
</dbReference>
<reference evidence="1" key="2">
    <citation type="submission" date="2019-06" db="EMBL/GenBank/DDBJ databases">
        <title>Genomics analysis of Aphanomyces spp. identifies a new class of oomycete effector associated with host adaptation.</title>
        <authorList>
            <person name="Gaulin E."/>
        </authorList>
    </citation>
    <scope>NUCLEOTIDE SEQUENCE</scope>
    <source>
        <strain evidence="1">CBS 578.67</strain>
    </source>
</reference>
<sequence length="351" mass="41073">MDGRREYECLRKRRYRAQQRNERDVLQAQVYDLQKQLETQLPPERHVWRVIAKRAAVDKTKSVQENATLRDQVRRTRETLRVLRQWATMACEPHVPRTIGGHSSPWLHTTLVADPVAREQGYRWLTDRVFHSTQEFMASDHRSTDFSVDDVSQVDVRTTLDSGEIEILGLESNFQRTFFIDFKRMADVNWAELATNAIHADNHVQTIVRNESLMYIHTHNRRTHTNVCVLIRRYDLPHRVVIVRTLLRDDECIPLQDLAVRPHGFGWAVFEHVTDGVTLYRSRLVQNPPVRADGRAITFDETATLFGVEAHATARPVTLARLESKALLLFLDMRRRTDDEWRRRLHATTTL</sequence>
<evidence type="ECO:0000313" key="1">
    <source>
        <dbReference type="EMBL" id="KAF0692462.1"/>
    </source>
</evidence>
<evidence type="ECO:0000313" key="2">
    <source>
        <dbReference type="EMBL" id="VFT93227.1"/>
    </source>
</evidence>
<dbReference type="AlphaFoldDB" id="A0A485L5G8"/>
<evidence type="ECO:0000313" key="3">
    <source>
        <dbReference type="Proteomes" id="UP000332933"/>
    </source>
</evidence>